<dbReference type="EMBL" id="QXGE01000711">
    <property type="protein sequence ID" value="KAE9305362.1"/>
    <property type="molecule type" value="Genomic_DNA"/>
</dbReference>
<feature type="compositionally biased region" description="Basic and acidic residues" evidence="1">
    <location>
        <begin position="1"/>
        <end position="13"/>
    </location>
</feature>
<sequence>MADSDERLAEHLEILTPNPFERRDQEGHGASDAEMPTASPRPGPRDGRIAAAPALPQPPMYSGRTMQDRRDFMRKYEGYLVKVNALQTEWTAALAMPVNACIETDTRRMIARWEFSGASPETITEEQWEDYFRQALDWGGSNTAHGGTDSPRTIFKTKNLTSAYWQLPLSSSGAQVLAFQTLDGCPRFSRVPAGAHATATENADAMERHETRTALPSLRLHDSSAVHDMLDSKLAAARAKGLSGGQATAGDPAATPGQFSFGV</sequence>
<protein>
    <submittedName>
        <fullName evidence="2">Uncharacterized protein</fullName>
    </submittedName>
</protein>
<accession>A0A6A4DDM7</accession>
<feature type="region of interest" description="Disordered" evidence="1">
    <location>
        <begin position="243"/>
        <end position="263"/>
    </location>
</feature>
<proteinExistence type="predicted"/>
<reference evidence="2 3" key="1">
    <citation type="submission" date="2018-08" db="EMBL/GenBank/DDBJ databases">
        <title>Genomic investigation of the strawberry pathogen Phytophthora fragariae indicates pathogenicity is determined by transcriptional variation in three key races.</title>
        <authorList>
            <person name="Adams T.M."/>
            <person name="Armitage A.D."/>
            <person name="Sobczyk M.K."/>
            <person name="Bates H.J."/>
            <person name="Dunwell J.M."/>
            <person name="Nellist C.F."/>
            <person name="Harrison R.J."/>
        </authorList>
    </citation>
    <scope>NUCLEOTIDE SEQUENCE [LARGE SCALE GENOMIC DNA]</scope>
    <source>
        <strain evidence="2 3">A4</strain>
    </source>
</reference>
<dbReference type="AlphaFoldDB" id="A0A6A4DDM7"/>
<feature type="region of interest" description="Disordered" evidence="1">
    <location>
        <begin position="1"/>
        <end position="64"/>
    </location>
</feature>
<name>A0A6A4DDM7_9STRA</name>
<evidence type="ECO:0000256" key="1">
    <source>
        <dbReference type="SAM" id="MobiDB-lite"/>
    </source>
</evidence>
<organism evidence="2 3">
    <name type="scientific">Phytophthora fragariae</name>
    <dbReference type="NCBI Taxonomy" id="53985"/>
    <lineage>
        <taxon>Eukaryota</taxon>
        <taxon>Sar</taxon>
        <taxon>Stramenopiles</taxon>
        <taxon>Oomycota</taxon>
        <taxon>Peronosporomycetes</taxon>
        <taxon>Peronosporales</taxon>
        <taxon>Peronosporaceae</taxon>
        <taxon>Phytophthora</taxon>
    </lineage>
</organism>
<comment type="caution">
    <text evidence="2">The sequence shown here is derived from an EMBL/GenBank/DDBJ whole genome shotgun (WGS) entry which is preliminary data.</text>
</comment>
<evidence type="ECO:0000313" key="3">
    <source>
        <dbReference type="Proteomes" id="UP000437068"/>
    </source>
</evidence>
<feature type="compositionally biased region" description="Basic and acidic residues" evidence="1">
    <location>
        <begin position="20"/>
        <end position="31"/>
    </location>
</feature>
<dbReference type="Proteomes" id="UP000437068">
    <property type="component" value="Unassembled WGS sequence"/>
</dbReference>
<evidence type="ECO:0000313" key="2">
    <source>
        <dbReference type="EMBL" id="KAE9305362.1"/>
    </source>
</evidence>
<gene>
    <name evidence="2" type="ORF">PF001_g12620</name>
</gene>